<keyword evidence="1" id="KW-0732">Signal</keyword>
<dbReference type="RefSeq" id="WP_076544124.1">
    <property type="nucleotide sequence ID" value="NZ_FTNC01000004.1"/>
</dbReference>
<name>A0A1N6SP76_9FIRM</name>
<gene>
    <name evidence="2" type="ORF">SAMN05421834_10499</name>
</gene>
<dbReference type="InterPro" id="IPR025514">
    <property type="entry name" value="DUF4402"/>
</dbReference>
<evidence type="ECO:0000256" key="1">
    <source>
        <dbReference type="SAM" id="SignalP"/>
    </source>
</evidence>
<keyword evidence="3" id="KW-1185">Reference proteome</keyword>
<reference evidence="3" key="1">
    <citation type="submission" date="2017-01" db="EMBL/GenBank/DDBJ databases">
        <authorList>
            <person name="Varghese N."/>
            <person name="Submissions S."/>
        </authorList>
    </citation>
    <scope>NUCLEOTIDE SEQUENCE [LARGE SCALE GENOMIC DNA]</scope>
    <source>
        <strain evidence="3">ATCC 700103</strain>
    </source>
</reference>
<feature type="signal peptide" evidence="1">
    <location>
        <begin position="1"/>
        <end position="24"/>
    </location>
</feature>
<dbReference type="STRING" id="56779.SAMN05421834_10499"/>
<dbReference type="Pfam" id="PF14352">
    <property type="entry name" value="DUF4402"/>
    <property type="match status" value="1"/>
</dbReference>
<protein>
    <recommendedName>
        <fullName evidence="4">DUF4402 domain-containing protein</fullName>
    </recommendedName>
</protein>
<feature type="chain" id="PRO_5013178908" description="DUF4402 domain-containing protein" evidence="1">
    <location>
        <begin position="25"/>
        <end position="196"/>
    </location>
</feature>
<evidence type="ECO:0000313" key="3">
    <source>
        <dbReference type="Proteomes" id="UP000185669"/>
    </source>
</evidence>
<dbReference type="Proteomes" id="UP000185669">
    <property type="component" value="Unassembled WGS sequence"/>
</dbReference>
<dbReference type="EMBL" id="FTNC01000004">
    <property type="protein sequence ID" value="SIQ42827.1"/>
    <property type="molecule type" value="Genomic_DNA"/>
</dbReference>
<accession>A0A1N6SP76</accession>
<dbReference type="AlphaFoldDB" id="A0A1N6SP76"/>
<evidence type="ECO:0000313" key="2">
    <source>
        <dbReference type="EMBL" id="SIQ42827.1"/>
    </source>
</evidence>
<evidence type="ECO:0008006" key="4">
    <source>
        <dbReference type="Google" id="ProtNLM"/>
    </source>
</evidence>
<sequence>MKNAGKIILIVVVAILFFGSSVQAQLDASEDVNVYAEILDTITIDPGDMGVQDMDFSFGTSPTGGNARIILGTDGSLTVDADSGANIFWNDTGTPAVVQVGGTPDRAYVVSIEDFEVTPSQSTSSGDVSIALADSVSGDSLTVDQFLVEGTNIVDSAFSLDGDGFDELTIGAVLTVTDGISVGNYTGQFSLTVAYE</sequence>
<organism evidence="2 3">
    <name type="scientific">Halanaerobium kushneri</name>
    <dbReference type="NCBI Taxonomy" id="56779"/>
    <lineage>
        <taxon>Bacteria</taxon>
        <taxon>Bacillati</taxon>
        <taxon>Bacillota</taxon>
        <taxon>Clostridia</taxon>
        <taxon>Halanaerobiales</taxon>
        <taxon>Halanaerobiaceae</taxon>
        <taxon>Halanaerobium</taxon>
    </lineage>
</organism>
<proteinExistence type="predicted"/>